<protein>
    <submittedName>
        <fullName evidence="8">Putative Secretion protein HlyD</fullName>
    </submittedName>
</protein>
<evidence type="ECO:0000259" key="4">
    <source>
        <dbReference type="Pfam" id="PF25893"/>
    </source>
</evidence>
<evidence type="ECO:0000256" key="2">
    <source>
        <dbReference type="ARBA" id="ARBA00022448"/>
    </source>
</evidence>
<evidence type="ECO:0000259" key="5">
    <source>
        <dbReference type="Pfam" id="PF25954"/>
    </source>
</evidence>
<comment type="similarity">
    <text evidence="1">Belongs to the membrane fusion protein (MFP) (TC 8.A.1) family.</text>
</comment>
<feature type="region of interest" description="Disordered" evidence="3">
    <location>
        <begin position="46"/>
        <end position="89"/>
    </location>
</feature>
<dbReference type="InterPro" id="IPR058648">
    <property type="entry name" value="HH_CzcB-like"/>
</dbReference>
<dbReference type="Proteomes" id="UP000192042">
    <property type="component" value="Chromosome I"/>
</dbReference>
<evidence type="ECO:0000256" key="1">
    <source>
        <dbReference type="ARBA" id="ARBA00009477"/>
    </source>
</evidence>
<dbReference type="NCBIfam" id="TIGR01730">
    <property type="entry name" value="RND_mfp"/>
    <property type="match status" value="1"/>
</dbReference>
<dbReference type="SUPFAM" id="SSF111369">
    <property type="entry name" value="HlyD-like secretion proteins"/>
    <property type="match status" value="1"/>
</dbReference>
<dbReference type="EMBL" id="LT828648">
    <property type="protein sequence ID" value="SLM47835.1"/>
    <property type="molecule type" value="Genomic_DNA"/>
</dbReference>
<dbReference type="GO" id="GO:0030288">
    <property type="term" value="C:outer membrane-bounded periplasmic space"/>
    <property type="evidence" value="ECO:0007669"/>
    <property type="project" value="TreeGrafter"/>
</dbReference>
<dbReference type="Pfam" id="PF25973">
    <property type="entry name" value="BSH_CzcB"/>
    <property type="match status" value="1"/>
</dbReference>
<dbReference type="GO" id="GO:0016020">
    <property type="term" value="C:membrane"/>
    <property type="evidence" value="ECO:0007669"/>
    <property type="project" value="InterPro"/>
</dbReference>
<dbReference type="InterPro" id="IPR058792">
    <property type="entry name" value="Beta-barrel_RND_2"/>
</dbReference>
<dbReference type="Pfam" id="PF25975">
    <property type="entry name" value="CzcB_C"/>
    <property type="match status" value="1"/>
</dbReference>
<feature type="domain" description="CzcB-like barrel-sandwich hybrid" evidence="6">
    <location>
        <begin position="123"/>
        <end position="276"/>
    </location>
</feature>
<dbReference type="InterPro" id="IPR058647">
    <property type="entry name" value="BSH_CzcB-like"/>
</dbReference>
<dbReference type="GO" id="GO:0015679">
    <property type="term" value="P:plasma membrane copper ion transport"/>
    <property type="evidence" value="ECO:0007669"/>
    <property type="project" value="TreeGrafter"/>
</dbReference>
<dbReference type="KEGG" id="nja:NSJP_1663"/>
<accession>A0A1W1I4D1</accession>
<dbReference type="FunFam" id="2.40.30.170:FF:000010">
    <property type="entry name" value="Efflux RND transporter periplasmic adaptor subunit"/>
    <property type="match status" value="1"/>
</dbReference>
<sequence length="437" mass="48218">MRSPKEGLSIPGERKIPLQVKAPITHRCIVIGLVLSAVLSYGCKERSADREAGAPGKKSAQAATQTDEPESTGSRVEDGEPMHQLTIPPQALSGQAFQTAVVERRVFQDDIQATANIKPNEYRLTHVSPRVEGRVMEVLVQLGDQVKVGQPLALFDSIELGQKKSTFLQAKTDRDVDERNYVRVQGLYEQRISSEKEYLEAKGQHEKSLAAYQAAYEALRLIGLSEEEIKRITWSEKGKQLSRFALLAPQAGTVIERPITRGELVAPKDNAFTVADLSTVWFLVDIYERHVAAVKVGSEVKIAVDAYPDEFFRGKIVYVGYVLNSDTRTVDGRVEIANPDRRLRPGMFARAALTIPAGKDGQAVVLVPQDAIQRIDENSMAFIEERPGSYLAQPVIIGRQSGHDVEIRSGLTEGQKVVTQGSFYLKSILLKERIAGG</sequence>
<organism evidence="8 9">
    <name type="scientific">Nitrospira japonica</name>
    <dbReference type="NCBI Taxonomy" id="1325564"/>
    <lineage>
        <taxon>Bacteria</taxon>
        <taxon>Pseudomonadati</taxon>
        <taxon>Nitrospirota</taxon>
        <taxon>Nitrospiria</taxon>
        <taxon>Nitrospirales</taxon>
        <taxon>Nitrospiraceae</taxon>
        <taxon>Nitrospira</taxon>
    </lineage>
</organism>
<dbReference type="Pfam" id="PF25954">
    <property type="entry name" value="Beta-barrel_RND_2"/>
    <property type="match status" value="1"/>
</dbReference>
<feature type="domain" description="CzcB-like alpha-helical hairpin" evidence="4">
    <location>
        <begin position="164"/>
        <end position="220"/>
    </location>
</feature>
<dbReference type="AlphaFoldDB" id="A0A1W1I4D1"/>
<proteinExistence type="inferred from homology"/>
<dbReference type="Pfam" id="PF25893">
    <property type="entry name" value="HH_CzcB"/>
    <property type="match status" value="1"/>
</dbReference>
<name>A0A1W1I4D1_9BACT</name>
<evidence type="ECO:0000256" key="3">
    <source>
        <dbReference type="SAM" id="MobiDB-lite"/>
    </source>
</evidence>
<dbReference type="STRING" id="1325564.NSJP_1663"/>
<dbReference type="OrthoDB" id="9806939at2"/>
<dbReference type="PANTHER" id="PTHR30097:SF4">
    <property type="entry name" value="SLR6042 PROTEIN"/>
    <property type="match status" value="1"/>
</dbReference>
<evidence type="ECO:0000313" key="8">
    <source>
        <dbReference type="EMBL" id="SLM47835.1"/>
    </source>
</evidence>
<dbReference type="PANTHER" id="PTHR30097">
    <property type="entry name" value="CATION EFFLUX SYSTEM PROTEIN CUSB"/>
    <property type="match status" value="1"/>
</dbReference>
<dbReference type="InterPro" id="IPR006143">
    <property type="entry name" value="RND_pump_MFP"/>
</dbReference>
<evidence type="ECO:0000259" key="7">
    <source>
        <dbReference type="Pfam" id="PF25975"/>
    </source>
</evidence>
<feature type="domain" description="CzcB-like C-terminal circularly permuted SH3-like" evidence="7">
    <location>
        <begin position="365"/>
        <end position="426"/>
    </location>
</feature>
<evidence type="ECO:0000313" key="9">
    <source>
        <dbReference type="Proteomes" id="UP000192042"/>
    </source>
</evidence>
<dbReference type="Gene3D" id="2.40.30.170">
    <property type="match status" value="1"/>
</dbReference>
<dbReference type="Gene3D" id="2.40.420.20">
    <property type="match status" value="1"/>
</dbReference>
<keyword evidence="2" id="KW-0813">Transport</keyword>
<reference evidence="8 9" key="1">
    <citation type="submission" date="2017-03" db="EMBL/GenBank/DDBJ databases">
        <authorList>
            <person name="Afonso C.L."/>
            <person name="Miller P.J."/>
            <person name="Scott M.A."/>
            <person name="Spackman E."/>
            <person name="Goraichik I."/>
            <person name="Dimitrov K.M."/>
            <person name="Suarez D.L."/>
            <person name="Swayne D.E."/>
        </authorList>
    </citation>
    <scope>NUCLEOTIDE SEQUENCE [LARGE SCALE GENOMIC DNA]</scope>
    <source>
        <strain evidence="8">Genome sequencing of Nitrospira japonica strain NJ11</strain>
    </source>
</reference>
<feature type="domain" description="CusB-like beta-barrel" evidence="5">
    <location>
        <begin position="279"/>
        <end position="354"/>
    </location>
</feature>
<evidence type="ECO:0000259" key="6">
    <source>
        <dbReference type="Pfam" id="PF25973"/>
    </source>
</evidence>
<dbReference type="InterPro" id="IPR058649">
    <property type="entry name" value="CzcB_C"/>
</dbReference>
<dbReference type="InterPro" id="IPR051909">
    <property type="entry name" value="MFP_Cation_Efflux"/>
</dbReference>
<dbReference type="GO" id="GO:0060003">
    <property type="term" value="P:copper ion export"/>
    <property type="evidence" value="ECO:0007669"/>
    <property type="project" value="TreeGrafter"/>
</dbReference>
<feature type="compositionally biased region" description="Polar residues" evidence="3">
    <location>
        <begin position="61"/>
        <end position="74"/>
    </location>
</feature>
<dbReference type="GO" id="GO:0022857">
    <property type="term" value="F:transmembrane transporter activity"/>
    <property type="evidence" value="ECO:0007669"/>
    <property type="project" value="InterPro"/>
</dbReference>
<dbReference type="Gene3D" id="2.40.50.100">
    <property type="match status" value="1"/>
</dbReference>
<dbReference type="GO" id="GO:0046914">
    <property type="term" value="F:transition metal ion binding"/>
    <property type="evidence" value="ECO:0007669"/>
    <property type="project" value="TreeGrafter"/>
</dbReference>
<keyword evidence="9" id="KW-1185">Reference proteome</keyword>
<gene>
    <name evidence="8" type="ORF">NSJP_1663</name>
</gene>